<accession>A0A0E9W7J8</accession>
<reference evidence="1" key="2">
    <citation type="journal article" date="2015" name="Fish Shellfish Immunol.">
        <title>Early steps in the European eel (Anguilla anguilla)-Vibrio vulnificus interaction in the gills: Role of the RtxA13 toxin.</title>
        <authorList>
            <person name="Callol A."/>
            <person name="Pajuelo D."/>
            <person name="Ebbesson L."/>
            <person name="Teles M."/>
            <person name="MacKenzie S."/>
            <person name="Amaro C."/>
        </authorList>
    </citation>
    <scope>NUCLEOTIDE SEQUENCE</scope>
</reference>
<reference evidence="1" key="1">
    <citation type="submission" date="2014-11" db="EMBL/GenBank/DDBJ databases">
        <authorList>
            <person name="Amaro Gonzalez C."/>
        </authorList>
    </citation>
    <scope>NUCLEOTIDE SEQUENCE</scope>
</reference>
<proteinExistence type="predicted"/>
<protein>
    <submittedName>
        <fullName evidence="1">Uncharacterized protein</fullName>
    </submittedName>
</protein>
<dbReference type="AlphaFoldDB" id="A0A0E9W7J8"/>
<evidence type="ECO:0000313" key="1">
    <source>
        <dbReference type="EMBL" id="JAH85453.1"/>
    </source>
</evidence>
<organism evidence="1">
    <name type="scientific">Anguilla anguilla</name>
    <name type="common">European freshwater eel</name>
    <name type="synonym">Muraena anguilla</name>
    <dbReference type="NCBI Taxonomy" id="7936"/>
    <lineage>
        <taxon>Eukaryota</taxon>
        <taxon>Metazoa</taxon>
        <taxon>Chordata</taxon>
        <taxon>Craniata</taxon>
        <taxon>Vertebrata</taxon>
        <taxon>Euteleostomi</taxon>
        <taxon>Actinopterygii</taxon>
        <taxon>Neopterygii</taxon>
        <taxon>Teleostei</taxon>
        <taxon>Anguilliformes</taxon>
        <taxon>Anguillidae</taxon>
        <taxon>Anguilla</taxon>
    </lineage>
</organism>
<sequence length="64" mass="7688">MKRLVLHDPFHSCPLIHAEESEREERPDRQTERQCLLRENRLLNAPPHAQCIIYAARLYDFNDM</sequence>
<dbReference type="EMBL" id="GBXM01023124">
    <property type="protein sequence ID" value="JAH85453.1"/>
    <property type="molecule type" value="Transcribed_RNA"/>
</dbReference>
<name>A0A0E9W7J8_ANGAN</name>